<dbReference type="Pfam" id="PF13853">
    <property type="entry name" value="7tm_4"/>
    <property type="match status" value="1"/>
</dbReference>
<feature type="domain" description="G-protein coupled receptors family 1 profile" evidence="11">
    <location>
        <begin position="45"/>
        <end position="294"/>
    </location>
</feature>
<evidence type="ECO:0000256" key="4">
    <source>
        <dbReference type="ARBA" id="ARBA00022725"/>
    </source>
</evidence>
<evidence type="ECO:0000256" key="7">
    <source>
        <dbReference type="ARBA" id="ARBA00023136"/>
    </source>
</evidence>
<feature type="transmembrane region" description="Helical" evidence="10">
    <location>
        <begin position="26"/>
        <end position="52"/>
    </location>
</feature>
<evidence type="ECO:0000256" key="6">
    <source>
        <dbReference type="ARBA" id="ARBA00023040"/>
    </source>
</evidence>
<evidence type="ECO:0000256" key="3">
    <source>
        <dbReference type="ARBA" id="ARBA00022692"/>
    </source>
</evidence>
<feature type="transmembrane region" description="Helical" evidence="10">
    <location>
        <begin position="205"/>
        <end position="230"/>
    </location>
</feature>
<evidence type="ECO:0000256" key="8">
    <source>
        <dbReference type="ARBA" id="ARBA00023170"/>
    </source>
</evidence>
<evidence type="ECO:0000259" key="11">
    <source>
        <dbReference type="PROSITE" id="PS50262"/>
    </source>
</evidence>
<feature type="transmembrane region" description="Helical" evidence="10">
    <location>
        <begin position="144"/>
        <end position="168"/>
    </location>
</feature>
<feature type="transmembrane region" description="Helical" evidence="10">
    <location>
        <begin position="102"/>
        <end position="124"/>
    </location>
</feature>
<keyword evidence="12" id="KW-1185">Reference proteome</keyword>
<proteinExistence type="predicted"/>
<dbReference type="PROSITE" id="PS50262">
    <property type="entry name" value="G_PROTEIN_RECEP_F1_2"/>
    <property type="match status" value="1"/>
</dbReference>
<evidence type="ECO:0000256" key="9">
    <source>
        <dbReference type="ARBA" id="ARBA00023224"/>
    </source>
</evidence>
<gene>
    <name evidence="13" type="primary">LOC107117690</name>
</gene>
<evidence type="ECO:0000256" key="1">
    <source>
        <dbReference type="ARBA" id="ARBA00004651"/>
    </source>
</evidence>
<feature type="transmembrane region" description="Helical" evidence="10">
    <location>
        <begin position="64"/>
        <end position="82"/>
    </location>
</feature>
<dbReference type="GeneID" id="107117690"/>
<feature type="transmembrane region" description="Helical" evidence="10">
    <location>
        <begin position="242"/>
        <end position="265"/>
    </location>
</feature>
<evidence type="ECO:0000256" key="10">
    <source>
        <dbReference type="SAM" id="Phobius"/>
    </source>
</evidence>
<evidence type="ECO:0000313" key="13">
    <source>
        <dbReference type="RefSeq" id="XP_015275333.1"/>
    </source>
</evidence>
<keyword evidence="4" id="KW-0552">Olfaction</keyword>
<evidence type="ECO:0000256" key="5">
    <source>
        <dbReference type="ARBA" id="ARBA00022989"/>
    </source>
</evidence>
<keyword evidence="3 10" id="KW-0812">Transmembrane</keyword>
<name>A0ABM1KNP6_GEKJA</name>
<keyword evidence="6" id="KW-0297">G-protein coupled receptor</keyword>
<dbReference type="Proteomes" id="UP000694871">
    <property type="component" value="Unplaced"/>
</dbReference>
<keyword evidence="9" id="KW-0807">Transducer</keyword>
<keyword evidence="8" id="KW-0675">Receptor</keyword>
<keyword evidence="5 10" id="KW-1133">Transmembrane helix</keyword>
<dbReference type="InterPro" id="IPR017452">
    <property type="entry name" value="GPCR_Rhodpsn_7TM"/>
</dbReference>
<dbReference type="CDD" id="cd15911">
    <property type="entry name" value="7tmA_OR11A-like"/>
    <property type="match status" value="1"/>
</dbReference>
<reference evidence="13" key="1">
    <citation type="submission" date="2025-08" db="UniProtKB">
        <authorList>
            <consortium name="RefSeq"/>
        </authorList>
    </citation>
    <scope>IDENTIFICATION</scope>
</reference>
<sequence>MMELQWENQTIIREFVLLGFGDLQEFLQILLFFLLLIIYVMTMAGNILIIVLVVTDPHLHTSMYFFLGNLSFLEVCYTSTIWPRMLASFMTGNRAIPVYTCIMQFWVFGSLVATECYLFSAMSYDRYVAICKPLHYLTIMNKQVCLFLVAASWFCGFVENAVLIVFVFQLTFCGHNEIEHFFCDYTPIIQLSCTDTYKAQLALTVLGSVCTFPSFMFTIASYVNIIMAILRIPSKTGRKKAFSTCSSHLLVISVFYGTIIIVYVLPKTEMLKELNKVFSVFYTVLTPLVNPLIYSLRNKEVKEAWRRILCKRKTWLG</sequence>
<dbReference type="PRINTS" id="PR00237">
    <property type="entry name" value="GPCRRHODOPSN"/>
</dbReference>
<protein>
    <submittedName>
        <fullName evidence="13">Olfactory receptor 1019-like</fullName>
    </submittedName>
</protein>
<dbReference type="InterPro" id="IPR000276">
    <property type="entry name" value="GPCR_Rhodpsn"/>
</dbReference>
<evidence type="ECO:0000256" key="2">
    <source>
        <dbReference type="ARBA" id="ARBA00022475"/>
    </source>
</evidence>
<dbReference type="Gene3D" id="1.20.1070.10">
    <property type="entry name" value="Rhodopsin 7-helix transmembrane proteins"/>
    <property type="match status" value="1"/>
</dbReference>
<organism evidence="12 13">
    <name type="scientific">Gekko japonicus</name>
    <name type="common">Schlegel's Japanese gecko</name>
    <dbReference type="NCBI Taxonomy" id="146911"/>
    <lineage>
        <taxon>Eukaryota</taxon>
        <taxon>Metazoa</taxon>
        <taxon>Chordata</taxon>
        <taxon>Craniata</taxon>
        <taxon>Vertebrata</taxon>
        <taxon>Euteleostomi</taxon>
        <taxon>Lepidosauria</taxon>
        <taxon>Squamata</taxon>
        <taxon>Bifurcata</taxon>
        <taxon>Gekkota</taxon>
        <taxon>Gekkonidae</taxon>
        <taxon>Gekkoninae</taxon>
        <taxon>Gekko</taxon>
    </lineage>
</organism>
<dbReference type="InterPro" id="IPR000725">
    <property type="entry name" value="Olfact_rcpt"/>
</dbReference>
<feature type="transmembrane region" description="Helical" evidence="10">
    <location>
        <begin position="277"/>
        <end position="296"/>
    </location>
</feature>
<keyword evidence="2" id="KW-1003">Cell membrane</keyword>
<dbReference type="RefSeq" id="XP_015275333.1">
    <property type="nucleotide sequence ID" value="XM_015419847.1"/>
</dbReference>
<dbReference type="InterPro" id="IPR050516">
    <property type="entry name" value="Olfactory_GPCR"/>
</dbReference>
<comment type="subcellular location">
    <subcellularLocation>
        <location evidence="1">Cell membrane</location>
        <topology evidence="1">Multi-pass membrane protein</topology>
    </subcellularLocation>
</comment>
<keyword evidence="7 10" id="KW-0472">Membrane</keyword>
<dbReference type="PRINTS" id="PR00245">
    <property type="entry name" value="OLFACTORYR"/>
</dbReference>
<dbReference type="PANTHER" id="PTHR26452">
    <property type="entry name" value="OLFACTORY RECEPTOR"/>
    <property type="match status" value="1"/>
</dbReference>
<dbReference type="SUPFAM" id="SSF81321">
    <property type="entry name" value="Family A G protein-coupled receptor-like"/>
    <property type="match status" value="1"/>
</dbReference>
<keyword evidence="4" id="KW-0716">Sensory transduction</keyword>
<accession>A0ABM1KNP6</accession>
<evidence type="ECO:0000313" key="12">
    <source>
        <dbReference type="Proteomes" id="UP000694871"/>
    </source>
</evidence>